<name>A0ABV5D3T6_9ACTN</name>
<gene>
    <name evidence="1" type="ORF">AAFH96_33530</name>
</gene>
<evidence type="ECO:0000313" key="2">
    <source>
        <dbReference type="Proteomes" id="UP001582793"/>
    </source>
</evidence>
<keyword evidence="2" id="KW-1185">Reference proteome</keyword>
<sequence length="50" mass="5598">MSKKDKSTVELAAQLIAQQQPTPRPDLRCKDCQRESIGHCAGLGRPHKNR</sequence>
<evidence type="ECO:0000313" key="1">
    <source>
        <dbReference type="EMBL" id="MFB6397966.1"/>
    </source>
</evidence>
<comment type="caution">
    <text evidence="1">The sequence shown here is derived from an EMBL/GenBank/DDBJ whole genome shotgun (WGS) entry which is preliminary data.</text>
</comment>
<dbReference type="EMBL" id="JBCGDC010000185">
    <property type="protein sequence ID" value="MFB6397966.1"/>
    <property type="molecule type" value="Genomic_DNA"/>
</dbReference>
<organism evidence="1 2">
    <name type="scientific">Polymorphospora lycopeni</name>
    <dbReference type="NCBI Taxonomy" id="3140240"/>
    <lineage>
        <taxon>Bacteria</taxon>
        <taxon>Bacillati</taxon>
        <taxon>Actinomycetota</taxon>
        <taxon>Actinomycetes</taxon>
        <taxon>Micromonosporales</taxon>
        <taxon>Micromonosporaceae</taxon>
        <taxon>Polymorphospora</taxon>
    </lineage>
</organism>
<protein>
    <submittedName>
        <fullName evidence="1">Uncharacterized protein</fullName>
    </submittedName>
</protein>
<reference evidence="1 2" key="1">
    <citation type="submission" date="2024-04" db="EMBL/GenBank/DDBJ databases">
        <title>Polymorphospora sp. isolated from Baiyangdian Lake in Xiong'an New Area.</title>
        <authorList>
            <person name="Zhang X."/>
            <person name="Liu J."/>
        </authorList>
    </citation>
    <scope>NUCLEOTIDE SEQUENCE [LARGE SCALE GENOMIC DNA]</scope>
    <source>
        <strain evidence="1 2">2-325</strain>
    </source>
</reference>
<proteinExistence type="predicted"/>
<dbReference type="Proteomes" id="UP001582793">
    <property type="component" value="Unassembled WGS sequence"/>
</dbReference>
<dbReference type="RefSeq" id="WP_375736876.1">
    <property type="nucleotide sequence ID" value="NZ_JBCGDC010000185.1"/>
</dbReference>
<accession>A0ABV5D3T6</accession>